<gene>
    <name evidence="1" type="ORF">METZ01_LOCUS438312</name>
</gene>
<name>A0A382YSJ4_9ZZZZ</name>
<protein>
    <submittedName>
        <fullName evidence="1">Uncharacterized protein</fullName>
    </submittedName>
</protein>
<accession>A0A382YSJ4</accession>
<proteinExistence type="predicted"/>
<reference evidence="1" key="1">
    <citation type="submission" date="2018-05" db="EMBL/GenBank/DDBJ databases">
        <authorList>
            <person name="Lanie J.A."/>
            <person name="Ng W.-L."/>
            <person name="Kazmierczak K.M."/>
            <person name="Andrzejewski T.M."/>
            <person name="Davidsen T.M."/>
            <person name="Wayne K.J."/>
            <person name="Tettelin H."/>
            <person name="Glass J.I."/>
            <person name="Rusch D."/>
            <person name="Podicherti R."/>
            <person name="Tsui H.-C.T."/>
            <person name="Winkler M.E."/>
        </authorList>
    </citation>
    <scope>NUCLEOTIDE SEQUENCE</scope>
</reference>
<organism evidence="1">
    <name type="scientific">marine metagenome</name>
    <dbReference type="NCBI Taxonomy" id="408172"/>
    <lineage>
        <taxon>unclassified sequences</taxon>
        <taxon>metagenomes</taxon>
        <taxon>ecological metagenomes</taxon>
    </lineage>
</organism>
<dbReference type="AlphaFoldDB" id="A0A382YSJ4"/>
<sequence length="92" mass="10204">MTDIRVNTYHLAHGLVGFEVDTLRVKVERVISDDDVLVRTASLLDSGTPLLLTPERLTPLPDYVSVGVRHKDGLVSFSQFLDLDLEGARDNV</sequence>
<dbReference type="EMBL" id="UINC01177685">
    <property type="protein sequence ID" value="SVD85458.1"/>
    <property type="molecule type" value="Genomic_DNA"/>
</dbReference>
<evidence type="ECO:0000313" key="1">
    <source>
        <dbReference type="EMBL" id="SVD85458.1"/>
    </source>
</evidence>